<comment type="similarity">
    <text evidence="1 5">Belongs to the peptidase S41A family.</text>
</comment>
<protein>
    <submittedName>
        <fullName evidence="8">Carboxyl-terminal protease</fullName>
    </submittedName>
</protein>
<dbReference type="GO" id="GO:0008233">
    <property type="term" value="F:peptidase activity"/>
    <property type="evidence" value="ECO:0007669"/>
    <property type="project" value="UniProtKB-KW"/>
</dbReference>
<evidence type="ECO:0000313" key="9">
    <source>
        <dbReference type="Proteomes" id="UP000180194"/>
    </source>
</evidence>
<dbReference type="NCBIfam" id="TIGR00225">
    <property type="entry name" value="prc"/>
    <property type="match status" value="1"/>
</dbReference>
<accession>A0ABX3CWV0</accession>
<dbReference type="InterPro" id="IPR029045">
    <property type="entry name" value="ClpP/crotonase-like_dom_sf"/>
</dbReference>
<feature type="signal peptide" evidence="6">
    <location>
        <begin position="1"/>
        <end position="32"/>
    </location>
</feature>
<keyword evidence="4 5" id="KW-0720">Serine protease</keyword>
<dbReference type="CDD" id="cd06782">
    <property type="entry name" value="cpPDZ_CPP-like"/>
    <property type="match status" value="1"/>
</dbReference>
<evidence type="ECO:0000256" key="1">
    <source>
        <dbReference type="ARBA" id="ARBA00009179"/>
    </source>
</evidence>
<dbReference type="EMBL" id="MBRJ01000008">
    <property type="protein sequence ID" value="OHX49951.1"/>
    <property type="molecule type" value="Genomic_DNA"/>
</dbReference>
<evidence type="ECO:0000259" key="7">
    <source>
        <dbReference type="PROSITE" id="PS50106"/>
    </source>
</evidence>
<evidence type="ECO:0000256" key="5">
    <source>
        <dbReference type="RuleBase" id="RU004404"/>
    </source>
</evidence>
<sequence length="466" mass="50864">MGGWISMPIKKYFSVLMALFLFFNISAASAYAEPVEEARELIKEYYVEELPEWVLAKPSIKEMVRYLDMYSVYMSAEEFADFTNAIEQQLVGIGVILEESEKGIRIMSIIPEGPAAAAGLRPGDILVKADGTSLAGESVQTAISLISGKENTSVTLTYINSETESLQTVTVPRKVIQLPNVEARMLGGNIGYIRLNSFAMNASKDITAAIQKLGPANGWIFDITNNGGGYVSAAQETAGFFPGVTKAFQLRYKGDEAQVYHAIRQPAGFTSPVHLLINENSASASEMVSASVKEQKGAVLYGQNTFGKGSMQSLFTLSDQSVLKLTTAKFFSPKGSPVHEIGVAPDIETAAGDELFISHRDQLISGLKGYRKFPTLKDVPVTKTFTVKMNAGMQWDSLKKGDVQLIELGGSETAVEVNITDEKTIKIVPQKPLDSKGKYLLVIHPNWTGKNDRKMNEGIYLEVTVQ</sequence>
<dbReference type="Gene3D" id="3.90.226.10">
    <property type="entry name" value="2-enoyl-CoA Hydratase, Chain A, domain 1"/>
    <property type="match status" value="1"/>
</dbReference>
<dbReference type="InterPro" id="IPR001478">
    <property type="entry name" value="PDZ"/>
</dbReference>
<feature type="domain" description="PDZ" evidence="7">
    <location>
        <begin position="83"/>
        <end position="146"/>
    </location>
</feature>
<reference evidence="8 9" key="1">
    <citation type="submission" date="2016-07" db="EMBL/GenBank/DDBJ databases">
        <title>Bacillus oceanisediminis whole genome.</title>
        <authorList>
            <person name="Pal Y."/>
            <person name="Verma A."/>
            <person name="Mual P."/>
            <person name="Srinivasan K."/>
        </authorList>
    </citation>
    <scope>NUCLEOTIDE SEQUENCE [LARGE SCALE GENOMIC DNA]</scope>
    <source>
        <strain evidence="8 9">Bhandara28</strain>
    </source>
</reference>
<gene>
    <name evidence="8" type="ORF">BBV17_10680</name>
</gene>
<keyword evidence="2 5" id="KW-0645">Protease</keyword>
<dbReference type="InterPro" id="IPR041489">
    <property type="entry name" value="PDZ_6"/>
</dbReference>
<dbReference type="InterPro" id="IPR036034">
    <property type="entry name" value="PDZ_sf"/>
</dbReference>
<feature type="chain" id="PRO_5046954932" evidence="6">
    <location>
        <begin position="33"/>
        <end position="466"/>
    </location>
</feature>
<dbReference type="GO" id="GO:0006508">
    <property type="term" value="P:proteolysis"/>
    <property type="evidence" value="ECO:0007669"/>
    <property type="project" value="UniProtKB-KW"/>
</dbReference>
<dbReference type="SMART" id="SM00228">
    <property type="entry name" value="PDZ"/>
    <property type="match status" value="1"/>
</dbReference>
<dbReference type="Gene3D" id="2.30.42.10">
    <property type="match status" value="1"/>
</dbReference>
<dbReference type="InterPro" id="IPR005151">
    <property type="entry name" value="Tail-specific_protease"/>
</dbReference>
<dbReference type="PROSITE" id="PS50106">
    <property type="entry name" value="PDZ"/>
    <property type="match status" value="1"/>
</dbReference>
<keyword evidence="9" id="KW-1185">Reference proteome</keyword>
<dbReference type="CDD" id="cd07560">
    <property type="entry name" value="Peptidase_S41_CPP"/>
    <property type="match status" value="1"/>
</dbReference>
<dbReference type="InterPro" id="IPR004447">
    <property type="entry name" value="Peptidase_S41A"/>
</dbReference>
<evidence type="ECO:0000256" key="6">
    <source>
        <dbReference type="SAM" id="SignalP"/>
    </source>
</evidence>
<evidence type="ECO:0000256" key="4">
    <source>
        <dbReference type="ARBA" id="ARBA00022825"/>
    </source>
</evidence>
<dbReference type="SMART" id="SM00245">
    <property type="entry name" value="TSPc"/>
    <property type="match status" value="1"/>
</dbReference>
<evidence type="ECO:0000313" key="8">
    <source>
        <dbReference type="EMBL" id="OHX49951.1"/>
    </source>
</evidence>
<dbReference type="SUPFAM" id="SSF52096">
    <property type="entry name" value="ClpP/crotonase"/>
    <property type="match status" value="1"/>
</dbReference>
<dbReference type="Proteomes" id="UP000180194">
    <property type="component" value="Unassembled WGS sequence"/>
</dbReference>
<dbReference type="PANTHER" id="PTHR32060">
    <property type="entry name" value="TAIL-SPECIFIC PROTEASE"/>
    <property type="match status" value="1"/>
</dbReference>
<dbReference type="Gene3D" id="3.30.750.44">
    <property type="match status" value="1"/>
</dbReference>
<dbReference type="SUPFAM" id="SSF50156">
    <property type="entry name" value="PDZ domain-like"/>
    <property type="match status" value="1"/>
</dbReference>
<proteinExistence type="inferred from homology"/>
<organism evidence="8 9">
    <name type="scientific">Cytobacillus oceanisediminis</name>
    <dbReference type="NCBI Taxonomy" id="665099"/>
    <lineage>
        <taxon>Bacteria</taxon>
        <taxon>Bacillati</taxon>
        <taxon>Bacillota</taxon>
        <taxon>Bacilli</taxon>
        <taxon>Bacillales</taxon>
        <taxon>Bacillaceae</taxon>
        <taxon>Cytobacillus</taxon>
    </lineage>
</organism>
<keyword evidence="3 5" id="KW-0378">Hydrolase</keyword>
<dbReference type="Pfam" id="PF03572">
    <property type="entry name" value="Peptidase_S41"/>
    <property type="match status" value="1"/>
</dbReference>
<comment type="caution">
    <text evidence="8">The sequence shown here is derived from an EMBL/GenBank/DDBJ whole genome shotgun (WGS) entry which is preliminary data.</text>
</comment>
<evidence type="ECO:0000256" key="3">
    <source>
        <dbReference type="ARBA" id="ARBA00022801"/>
    </source>
</evidence>
<keyword evidence="6" id="KW-0732">Signal</keyword>
<dbReference type="Pfam" id="PF17820">
    <property type="entry name" value="PDZ_6"/>
    <property type="match status" value="1"/>
</dbReference>
<name>A0ABX3CWV0_9BACI</name>
<dbReference type="PANTHER" id="PTHR32060:SF22">
    <property type="entry name" value="CARBOXYL-TERMINAL-PROCESSING PEPTIDASE 3, CHLOROPLASTIC"/>
    <property type="match status" value="1"/>
</dbReference>
<evidence type="ECO:0000256" key="2">
    <source>
        <dbReference type="ARBA" id="ARBA00022670"/>
    </source>
</evidence>